<reference evidence="1 2" key="1">
    <citation type="submission" date="2024-02" db="EMBL/GenBank/DDBJ databases">
        <title>de novo genome assembly of Solanum bulbocastanum strain 11H21.</title>
        <authorList>
            <person name="Hosaka A.J."/>
        </authorList>
    </citation>
    <scope>NUCLEOTIDE SEQUENCE [LARGE SCALE GENOMIC DNA]</scope>
    <source>
        <tissue evidence="1">Young leaves</tissue>
    </source>
</reference>
<gene>
    <name evidence="1" type="ORF">RDI58_001109</name>
</gene>
<accession>A0AAN8YPN7</accession>
<organism evidence="1 2">
    <name type="scientific">Solanum bulbocastanum</name>
    <name type="common">Wild potato</name>
    <dbReference type="NCBI Taxonomy" id="147425"/>
    <lineage>
        <taxon>Eukaryota</taxon>
        <taxon>Viridiplantae</taxon>
        <taxon>Streptophyta</taxon>
        <taxon>Embryophyta</taxon>
        <taxon>Tracheophyta</taxon>
        <taxon>Spermatophyta</taxon>
        <taxon>Magnoliopsida</taxon>
        <taxon>eudicotyledons</taxon>
        <taxon>Gunneridae</taxon>
        <taxon>Pentapetalae</taxon>
        <taxon>asterids</taxon>
        <taxon>lamiids</taxon>
        <taxon>Solanales</taxon>
        <taxon>Solanaceae</taxon>
        <taxon>Solanoideae</taxon>
        <taxon>Solaneae</taxon>
        <taxon>Solanum</taxon>
    </lineage>
</organism>
<name>A0AAN8YPN7_SOLBU</name>
<comment type="caution">
    <text evidence="1">The sequence shown here is derived from an EMBL/GenBank/DDBJ whole genome shotgun (WGS) entry which is preliminary data.</text>
</comment>
<protein>
    <submittedName>
        <fullName evidence="1">Uncharacterized protein</fullName>
    </submittedName>
</protein>
<evidence type="ECO:0000313" key="2">
    <source>
        <dbReference type="Proteomes" id="UP001371456"/>
    </source>
</evidence>
<dbReference type="EMBL" id="JBANQN010000001">
    <property type="protein sequence ID" value="KAK6803325.1"/>
    <property type="molecule type" value="Genomic_DNA"/>
</dbReference>
<dbReference type="Proteomes" id="UP001371456">
    <property type="component" value="Unassembled WGS sequence"/>
</dbReference>
<evidence type="ECO:0000313" key="1">
    <source>
        <dbReference type="EMBL" id="KAK6803325.1"/>
    </source>
</evidence>
<proteinExistence type="predicted"/>
<sequence>MCTTKLSPVEEEYNWNLSRNISKAMAPRGRIYKQNILIGQTVSATLSIDEPNKCTFATTTDNISRIKKSQMKN</sequence>
<dbReference type="AlphaFoldDB" id="A0AAN8YPN7"/>
<keyword evidence="2" id="KW-1185">Reference proteome</keyword>